<evidence type="ECO:0000313" key="2">
    <source>
        <dbReference type="Proteomes" id="UP000215214"/>
    </source>
</evidence>
<protein>
    <recommendedName>
        <fullName evidence="3">HopJ type III effector protein</fullName>
    </recommendedName>
</protein>
<dbReference type="KEGG" id="tje:TJEJU_0157"/>
<dbReference type="EMBL" id="LT899436">
    <property type="protein sequence ID" value="SNR13963.1"/>
    <property type="molecule type" value="Genomic_DNA"/>
</dbReference>
<evidence type="ECO:0008006" key="3">
    <source>
        <dbReference type="Google" id="ProtNLM"/>
    </source>
</evidence>
<dbReference type="OrthoDB" id="9790826at2"/>
<dbReference type="InterPro" id="IPR038604">
    <property type="entry name" value="HopJ_sf"/>
</dbReference>
<sequence>MTLQEFKHKLQNEPTTIDFSETIAVIEDNYNFTPSAFKNGVLENEVSQNQGSCKVFSFAIQEGLTQEETLACFGQYYAEVVNEPNGTGHQNIRNFMNTGFEGLSFENETLTKKS</sequence>
<dbReference type="AlphaFoldDB" id="A0A238U433"/>
<evidence type="ECO:0000313" key="1">
    <source>
        <dbReference type="EMBL" id="SNR13963.1"/>
    </source>
</evidence>
<keyword evidence="2" id="KW-1185">Reference proteome</keyword>
<dbReference type="InterPro" id="IPR014984">
    <property type="entry name" value="HopJ"/>
</dbReference>
<dbReference type="Gene3D" id="3.20.160.10">
    <property type="entry name" value="vpa0580 domain like"/>
    <property type="match status" value="1"/>
</dbReference>
<dbReference type="Pfam" id="PF08888">
    <property type="entry name" value="HopJ"/>
    <property type="match status" value="1"/>
</dbReference>
<gene>
    <name evidence="1" type="ORF">TJEJU_0157</name>
</gene>
<name>A0A238U433_9FLAO</name>
<accession>A0A238U433</accession>
<dbReference type="RefSeq" id="WP_095068831.1">
    <property type="nucleotide sequence ID" value="NZ_LT899436.1"/>
</dbReference>
<organism evidence="1 2">
    <name type="scientific">Tenacibaculum jejuense</name>
    <dbReference type="NCBI Taxonomy" id="584609"/>
    <lineage>
        <taxon>Bacteria</taxon>
        <taxon>Pseudomonadati</taxon>
        <taxon>Bacteroidota</taxon>
        <taxon>Flavobacteriia</taxon>
        <taxon>Flavobacteriales</taxon>
        <taxon>Flavobacteriaceae</taxon>
        <taxon>Tenacibaculum</taxon>
    </lineage>
</organism>
<reference evidence="1 2" key="1">
    <citation type="submission" date="2017-07" db="EMBL/GenBank/DDBJ databases">
        <authorList>
            <person name="Sun Z.S."/>
            <person name="Albrecht U."/>
            <person name="Echele G."/>
            <person name="Lee C.C."/>
        </authorList>
    </citation>
    <scope>NUCLEOTIDE SEQUENCE [LARGE SCALE GENOMIC DNA]</scope>
    <source>
        <strain evidence="2">type strain: KCTC 22618</strain>
    </source>
</reference>
<proteinExistence type="predicted"/>
<dbReference type="Proteomes" id="UP000215214">
    <property type="component" value="Chromosome TJEJU"/>
</dbReference>